<feature type="transmembrane region" description="Helical" evidence="7">
    <location>
        <begin position="91"/>
        <end position="113"/>
    </location>
</feature>
<evidence type="ECO:0000256" key="6">
    <source>
        <dbReference type="ARBA" id="ARBA00023136"/>
    </source>
</evidence>
<dbReference type="Gene3D" id="1.20.1250.20">
    <property type="entry name" value="MFS general substrate transporter like domains"/>
    <property type="match status" value="2"/>
</dbReference>
<evidence type="ECO:0000313" key="9">
    <source>
        <dbReference type="EMBL" id="MFC5368880.1"/>
    </source>
</evidence>
<evidence type="ECO:0000256" key="3">
    <source>
        <dbReference type="ARBA" id="ARBA00022475"/>
    </source>
</evidence>
<keyword evidence="4 7" id="KW-0812">Transmembrane</keyword>
<comment type="caution">
    <text evidence="9">The sequence shown here is derived from an EMBL/GenBank/DDBJ whole genome shotgun (WGS) entry which is preliminary data.</text>
</comment>
<evidence type="ECO:0000259" key="8">
    <source>
        <dbReference type="PROSITE" id="PS50850"/>
    </source>
</evidence>
<feature type="transmembrane region" description="Helical" evidence="7">
    <location>
        <begin position="177"/>
        <end position="195"/>
    </location>
</feature>
<evidence type="ECO:0000256" key="1">
    <source>
        <dbReference type="ARBA" id="ARBA00004651"/>
    </source>
</evidence>
<feature type="transmembrane region" description="Helical" evidence="7">
    <location>
        <begin position="134"/>
        <end position="157"/>
    </location>
</feature>
<dbReference type="AlphaFoldDB" id="A0ABD5RFS8"/>
<dbReference type="Proteomes" id="UP001596201">
    <property type="component" value="Unassembled WGS sequence"/>
</dbReference>
<feature type="transmembrane region" description="Helical" evidence="7">
    <location>
        <begin position="225"/>
        <end position="244"/>
    </location>
</feature>
<keyword evidence="5 7" id="KW-1133">Transmembrane helix</keyword>
<feature type="transmembrane region" description="Helical" evidence="7">
    <location>
        <begin position="256"/>
        <end position="276"/>
    </location>
</feature>
<evidence type="ECO:0000313" key="10">
    <source>
        <dbReference type="Proteomes" id="UP001596201"/>
    </source>
</evidence>
<accession>A0ABD5RFS8</accession>
<proteinExistence type="predicted"/>
<dbReference type="RefSeq" id="WP_264475120.1">
    <property type="nucleotide sequence ID" value="NZ_JAJCVJ010000003.1"/>
</dbReference>
<protein>
    <submittedName>
        <fullName evidence="9">MFS transporter</fullName>
    </submittedName>
</protein>
<feature type="domain" description="Major facilitator superfamily (MFS) profile" evidence="8">
    <location>
        <begin position="1"/>
        <end position="400"/>
    </location>
</feature>
<dbReference type="EMBL" id="JBHSKX010000004">
    <property type="protein sequence ID" value="MFC5368880.1"/>
    <property type="molecule type" value="Genomic_DNA"/>
</dbReference>
<dbReference type="PANTHER" id="PTHR23517:SF3">
    <property type="entry name" value="INTEGRAL MEMBRANE TRANSPORT PROTEIN"/>
    <property type="match status" value="1"/>
</dbReference>
<keyword evidence="2" id="KW-0813">Transport</keyword>
<keyword evidence="6 7" id="KW-0472">Membrane</keyword>
<reference evidence="9 10" key="1">
    <citation type="journal article" date="2019" name="Int. J. Syst. Evol. Microbiol.">
        <title>The Global Catalogue of Microorganisms (GCM) 10K type strain sequencing project: providing services to taxonomists for standard genome sequencing and annotation.</title>
        <authorList>
            <consortium name="The Broad Institute Genomics Platform"/>
            <consortium name="The Broad Institute Genome Sequencing Center for Infectious Disease"/>
            <person name="Wu L."/>
            <person name="Ma J."/>
        </authorList>
    </citation>
    <scope>NUCLEOTIDE SEQUENCE [LARGE SCALE GENOMIC DNA]</scope>
    <source>
        <strain evidence="9 10">CGMCC 1.12237</strain>
    </source>
</reference>
<dbReference type="InterPro" id="IPR020846">
    <property type="entry name" value="MFS_dom"/>
</dbReference>
<comment type="subcellular location">
    <subcellularLocation>
        <location evidence="1">Cell membrane</location>
        <topology evidence="1">Multi-pass membrane protein</topology>
    </subcellularLocation>
</comment>
<evidence type="ECO:0000256" key="7">
    <source>
        <dbReference type="SAM" id="Phobius"/>
    </source>
</evidence>
<feature type="transmembrane region" description="Helical" evidence="7">
    <location>
        <begin position="288"/>
        <end position="321"/>
    </location>
</feature>
<dbReference type="InterPro" id="IPR011701">
    <property type="entry name" value="MFS"/>
</dbReference>
<keyword evidence="10" id="KW-1185">Reference proteome</keyword>
<dbReference type="Pfam" id="PF07690">
    <property type="entry name" value="MFS_1"/>
    <property type="match status" value="1"/>
</dbReference>
<evidence type="ECO:0000256" key="4">
    <source>
        <dbReference type="ARBA" id="ARBA00022692"/>
    </source>
</evidence>
<name>A0ABD5RFS8_9EURY</name>
<feature type="transmembrane region" description="Helical" evidence="7">
    <location>
        <begin position="67"/>
        <end position="85"/>
    </location>
</feature>
<dbReference type="GO" id="GO:0005886">
    <property type="term" value="C:plasma membrane"/>
    <property type="evidence" value="ECO:0007669"/>
    <property type="project" value="UniProtKB-SubCell"/>
</dbReference>
<feature type="transmembrane region" description="Helical" evidence="7">
    <location>
        <begin position="371"/>
        <end position="394"/>
    </location>
</feature>
<dbReference type="PROSITE" id="PS50850">
    <property type="entry name" value="MFS"/>
    <property type="match status" value="1"/>
</dbReference>
<evidence type="ECO:0000256" key="5">
    <source>
        <dbReference type="ARBA" id="ARBA00022989"/>
    </source>
</evidence>
<gene>
    <name evidence="9" type="ORF">ACFPJ5_18295</name>
</gene>
<dbReference type="PANTHER" id="PTHR23517">
    <property type="entry name" value="RESISTANCE PROTEIN MDTM, PUTATIVE-RELATED-RELATED"/>
    <property type="match status" value="1"/>
</dbReference>
<sequence length="400" mass="40738">MLLAVSLAWAVLQAGRFLLSPLLPAIITDLGITEATAGIALALFQGVYAVTQYPAGEYSDRWSRATLIVPGLATLVGGFLLFGLAGGLAGFVLAAVVTGFGKALFAIPSRALLSDLFVERRGRALGIYAAGTDLGGLAAAGLGVLVLSAGVAIPASIAGVPVPGPSPTLSFDSWREPFLPVAVVLAGLLVVYALWTRDTYTLGSRSLDVAGTLRRLLATPRQRRTLLAFGLFYLMVGGFINFLPTYLAQAKSFSPGAASAAFALVFVVGAVTKPVAGGLSDRFSRESIAVAGLLVASVALAGLVVADSRLAILGGIVLLAVGYKTEFPLADGVILDNAPDGDLGADLGAARALFLAANAVGPAYVGVVATYVNYTVAFGGLVGCLLLAAGLLAWDTVGRD</sequence>
<dbReference type="SUPFAM" id="SSF103473">
    <property type="entry name" value="MFS general substrate transporter"/>
    <property type="match status" value="1"/>
</dbReference>
<keyword evidence="3" id="KW-1003">Cell membrane</keyword>
<evidence type="ECO:0000256" key="2">
    <source>
        <dbReference type="ARBA" id="ARBA00022448"/>
    </source>
</evidence>
<dbReference type="InterPro" id="IPR050171">
    <property type="entry name" value="MFS_Transporters"/>
</dbReference>
<organism evidence="9 10">
    <name type="scientific">Salinirubrum litoreum</name>
    <dbReference type="NCBI Taxonomy" id="1126234"/>
    <lineage>
        <taxon>Archaea</taxon>
        <taxon>Methanobacteriati</taxon>
        <taxon>Methanobacteriota</taxon>
        <taxon>Stenosarchaea group</taxon>
        <taxon>Halobacteria</taxon>
        <taxon>Halobacteriales</taxon>
        <taxon>Haloferacaceae</taxon>
        <taxon>Salinirubrum</taxon>
    </lineage>
</organism>
<dbReference type="InterPro" id="IPR036259">
    <property type="entry name" value="MFS_trans_sf"/>
</dbReference>